<dbReference type="EMBL" id="QZEW01000011">
    <property type="protein sequence ID" value="RJL20209.1"/>
    <property type="molecule type" value="Genomic_DNA"/>
</dbReference>
<organism evidence="2 4">
    <name type="scientific">Paracoccus siganidrum</name>
    <dbReference type="NCBI Taxonomy" id="1276757"/>
    <lineage>
        <taxon>Bacteria</taxon>
        <taxon>Pseudomonadati</taxon>
        <taxon>Pseudomonadota</taxon>
        <taxon>Alphaproteobacteria</taxon>
        <taxon>Rhodobacterales</taxon>
        <taxon>Paracoccaceae</taxon>
        <taxon>Paracoccus</taxon>
    </lineage>
</organism>
<dbReference type="SUPFAM" id="SSF56645">
    <property type="entry name" value="Acyl-CoA dehydrogenase NM domain-like"/>
    <property type="match status" value="1"/>
</dbReference>
<reference evidence="2" key="2">
    <citation type="submission" date="2018-09" db="EMBL/GenBank/DDBJ databases">
        <title>Paracoccus onubensis nov. sp. a moderate halophilic bacterium isolated from Gruta de las Maravillas (Aracena, Spain).</title>
        <authorList>
            <person name="Jurado V."/>
            <person name="Gutierrez-Patricio S."/>
            <person name="Gonzalez-Pimentel J.L."/>
            <person name="Laiz L."/>
            <person name="Saiz-Jimenez C."/>
        </authorList>
    </citation>
    <scope>NUCLEOTIDE SEQUENCE [LARGE SCALE GENOMIC DNA]</scope>
    <source>
        <strain evidence="2">DSM 26381</strain>
    </source>
</reference>
<gene>
    <name evidence="3" type="ORF">D3P05_03395</name>
    <name evidence="2" type="ORF">D3P05_23825</name>
</gene>
<reference evidence="4" key="1">
    <citation type="submission" date="2018-09" db="EMBL/GenBank/DDBJ databases">
        <title>Paracoccus onubensis nov. sp. a moderate halophilic bacterium isolated from Gruta de las Maravillas (Aracena, Spain).</title>
        <authorList>
            <person name="Jurado V."/>
            <person name="Gutierrez-Patricio S."/>
            <person name="Gonzalez-Pimentel J.L."/>
            <person name="Miller A.Z."/>
            <person name="Laiz L."/>
            <person name="Saiz-Jimenez C."/>
        </authorList>
    </citation>
    <scope>NUCLEOTIDE SEQUENCE [LARGE SCALE GENOMIC DNA]</scope>
    <source>
        <strain evidence="4">DSM 26381</strain>
    </source>
</reference>
<dbReference type="OrthoDB" id="9775090at2"/>
<dbReference type="RefSeq" id="WP_147393036.1">
    <property type="nucleotide sequence ID" value="NZ_QNRC01000022.1"/>
</dbReference>
<dbReference type="InterPro" id="IPR037069">
    <property type="entry name" value="AcylCoA_DH/ox_N_sf"/>
</dbReference>
<evidence type="ECO:0000313" key="3">
    <source>
        <dbReference type="EMBL" id="RJL20209.1"/>
    </source>
</evidence>
<feature type="non-terminal residue" evidence="2">
    <location>
        <position position="42"/>
    </location>
</feature>
<dbReference type="AlphaFoldDB" id="A0A3M0LZY4"/>
<keyword evidence="4" id="KW-1185">Reference proteome</keyword>
<evidence type="ECO:0000313" key="2">
    <source>
        <dbReference type="EMBL" id="RJK98581.1"/>
    </source>
</evidence>
<sequence length="42" mass="4874">MDFALGEEQQAIFDMARDFGGERIAPFSREWEQAGTIPKELW</sequence>
<evidence type="ECO:0000313" key="4">
    <source>
        <dbReference type="Proteomes" id="UP000283587"/>
    </source>
</evidence>
<comment type="caution">
    <text evidence="2">The sequence shown here is derived from an EMBL/GenBank/DDBJ whole genome shotgun (WGS) entry which is preliminary data.</text>
</comment>
<protein>
    <submittedName>
        <fullName evidence="2">Acyl-CoA dehydrogenase</fullName>
    </submittedName>
</protein>
<accession>A0A3M0LZY4</accession>
<name>A0A3M0LZY4_9RHOB</name>
<dbReference type="Proteomes" id="UP000283587">
    <property type="component" value="Unassembled WGS sequence"/>
</dbReference>
<dbReference type="Gene3D" id="1.10.540.10">
    <property type="entry name" value="Acyl-CoA dehydrogenase/oxidase, N-terminal domain"/>
    <property type="match status" value="1"/>
</dbReference>
<dbReference type="InterPro" id="IPR009100">
    <property type="entry name" value="AcylCoA_DH/oxidase_NM_dom_sf"/>
</dbReference>
<proteinExistence type="predicted"/>
<dbReference type="GO" id="GO:0050660">
    <property type="term" value="F:flavin adenine dinucleotide binding"/>
    <property type="evidence" value="ECO:0007669"/>
    <property type="project" value="InterPro"/>
</dbReference>
<dbReference type="InterPro" id="IPR013786">
    <property type="entry name" value="AcylCoA_DH/ox_N"/>
</dbReference>
<feature type="domain" description="Acyl-CoA dehydrogenase/oxidase N-terminal" evidence="1">
    <location>
        <begin position="7"/>
        <end position="42"/>
    </location>
</feature>
<evidence type="ECO:0000259" key="1">
    <source>
        <dbReference type="Pfam" id="PF02771"/>
    </source>
</evidence>
<dbReference type="Pfam" id="PF02771">
    <property type="entry name" value="Acyl-CoA_dh_N"/>
    <property type="match status" value="1"/>
</dbReference>
<dbReference type="EMBL" id="QZEW01000212">
    <property type="protein sequence ID" value="RJK98581.1"/>
    <property type="molecule type" value="Genomic_DNA"/>
</dbReference>
<dbReference type="GO" id="GO:0016627">
    <property type="term" value="F:oxidoreductase activity, acting on the CH-CH group of donors"/>
    <property type="evidence" value="ECO:0007669"/>
    <property type="project" value="InterPro"/>
</dbReference>